<evidence type="ECO:0000313" key="5">
    <source>
        <dbReference type="EMBL" id="QNR50953.1"/>
    </source>
</evidence>
<dbReference type="PANTHER" id="PTHR34984:SF1">
    <property type="entry name" value="CARBON STORAGE REGULATOR"/>
    <property type="match status" value="1"/>
</dbReference>
<dbReference type="GO" id="GO:0006402">
    <property type="term" value="P:mRNA catabolic process"/>
    <property type="evidence" value="ECO:0007669"/>
    <property type="project" value="InterPro"/>
</dbReference>
<evidence type="ECO:0000256" key="4">
    <source>
        <dbReference type="ARBA" id="ARBA00023159"/>
    </source>
</evidence>
<name>A0AAQ0AUW0_9PSED</name>
<evidence type="ECO:0000256" key="2">
    <source>
        <dbReference type="ARBA" id="ARBA00022845"/>
    </source>
</evidence>
<dbReference type="GO" id="GO:0006109">
    <property type="term" value="P:regulation of carbohydrate metabolic process"/>
    <property type="evidence" value="ECO:0007669"/>
    <property type="project" value="InterPro"/>
</dbReference>
<gene>
    <name evidence="5" type="ORF">HLB40_20430</name>
</gene>
<proteinExistence type="predicted"/>
<dbReference type="GO" id="GO:0045947">
    <property type="term" value="P:negative regulation of translational initiation"/>
    <property type="evidence" value="ECO:0007669"/>
    <property type="project" value="TreeGrafter"/>
</dbReference>
<sequence length="56" mass="6500">MLLLSCKPGETFKLGEEIVVSVMDIQGKHVRLGLMAPKKIAIHRHEHYQKYQGRKR</sequence>
<evidence type="ECO:0000256" key="1">
    <source>
        <dbReference type="ARBA" id="ARBA00022490"/>
    </source>
</evidence>
<dbReference type="Proteomes" id="UP000516316">
    <property type="component" value="Chromosome"/>
</dbReference>
<dbReference type="InterPro" id="IPR036107">
    <property type="entry name" value="CsrA_sf"/>
</dbReference>
<keyword evidence="3" id="KW-0694">RNA-binding</keyword>
<dbReference type="InterPro" id="IPR003751">
    <property type="entry name" value="CsrA"/>
</dbReference>
<keyword evidence="2" id="KW-0810">Translation regulation</keyword>
<organism evidence="5 6">
    <name type="scientific">Pseudomonas chlororaphis</name>
    <dbReference type="NCBI Taxonomy" id="587753"/>
    <lineage>
        <taxon>Bacteria</taxon>
        <taxon>Pseudomonadati</taxon>
        <taxon>Pseudomonadota</taxon>
        <taxon>Gammaproteobacteria</taxon>
        <taxon>Pseudomonadales</taxon>
        <taxon>Pseudomonadaceae</taxon>
        <taxon>Pseudomonas</taxon>
    </lineage>
</organism>
<dbReference type="GO" id="GO:0048027">
    <property type="term" value="F:mRNA 5'-UTR binding"/>
    <property type="evidence" value="ECO:0007669"/>
    <property type="project" value="TreeGrafter"/>
</dbReference>
<dbReference type="AlphaFoldDB" id="A0AAQ0AUW0"/>
<keyword evidence="4" id="KW-0010">Activator</keyword>
<dbReference type="GO" id="GO:0005829">
    <property type="term" value="C:cytosol"/>
    <property type="evidence" value="ECO:0007669"/>
    <property type="project" value="TreeGrafter"/>
</dbReference>
<keyword evidence="1" id="KW-0963">Cytoplasm</keyword>
<dbReference type="EMBL" id="CP061079">
    <property type="protein sequence ID" value="QNR50953.1"/>
    <property type="molecule type" value="Genomic_DNA"/>
</dbReference>
<protein>
    <submittedName>
        <fullName evidence="5">Carbon storage regulator</fullName>
    </submittedName>
</protein>
<evidence type="ECO:0000256" key="3">
    <source>
        <dbReference type="ARBA" id="ARBA00022884"/>
    </source>
</evidence>
<reference evidence="5 6" key="1">
    <citation type="submission" date="2020-09" db="EMBL/GenBank/DDBJ databases">
        <title>The Genome Sequence of Pseudomonas chlororaphis strain Qlu-1 - A phenazine-derivative-producing strain.</title>
        <authorList>
            <person name="Li L."/>
            <person name="Liu K."/>
        </authorList>
    </citation>
    <scope>NUCLEOTIDE SEQUENCE [LARGE SCALE GENOMIC DNA]</scope>
    <source>
        <strain evidence="6">qlu-1</strain>
    </source>
</reference>
<accession>A0AAQ0AUW0</accession>
<dbReference type="Pfam" id="PF02599">
    <property type="entry name" value="CsrA"/>
    <property type="match status" value="1"/>
</dbReference>
<dbReference type="SUPFAM" id="SSF117130">
    <property type="entry name" value="CsrA-like"/>
    <property type="match status" value="1"/>
</dbReference>
<evidence type="ECO:0000313" key="6">
    <source>
        <dbReference type="Proteomes" id="UP000516316"/>
    </source>
</evidence>
<dbReference type="Gene3D" id="2.60.40.4380">
    <property type="entry name" value="Translational regulator CsrA"/>
    <property type="match status" value="1"/>
</dbReference>
<dbReference type="PANTHER" id="PTHR34984">
    <property type="entry name" value="CARBON STORAGE REGULATOR"/>
    <property type="match status" value="1"/>
</dbReference>